<dbReference type="Gene3D" id="2.60.120.10">
    <property type="entry name" value="Jelly Rolls"/>
    <property type="match status" value="1"/>
</dbReference>
<dbReference type="PANTHER" id="PTHR43280:SF2">
    <property type="entry name" value="HTH-TYPE TRANSCRIPTIONAL REGULATOR EXSA"/>
    <property type="match status" value="1"/>
</dbReference>
<keyword evidence="3" id="KW-0804">Transcription</keyword>
<sequence>MKINPQINFKILHKKRPPGYSMPSSHTHSYYEIGYFIAGSRKIFINHTVYELQPGYLAIIRKNEIHRAIAVGNQGTNSIALTFSEHYLEALYKRYGKEFIEDIFDKHIFCFNPRQKRNIEKLLHSMVIDYKSPDEFTPHMQELFIEELFIHLMRAMQNQKQVANIYKEDEIKRMEEAAHYISTHFNEDLSLKLIATKYNVSTSYFSKKFKSVTGFSFKEYLIAVRIKEACGLLIQTNISITEIATRCGFTDSNYFGDAFKKIKGISPRDFRRVSGFI</sequence>
<dbReference type="InterPro" id="IPR020449">
    <property type="entry name" value="Tscrpt_reg_AraC-type_HTH"/>
</dbReference>
<dbReference type="InterPro" id="IPR014710">
    <property type="entry name" value="RmlC-like_jellyroll"/>
</dbReference>
<dbReference type="PROSITE" id="PS01124">
    <property type="entry name" value="HTH_ARAC_FAMILY_2"/>
    <property type="match status" value="1"/>
</dbReference>
<evidence type="ECO:0000256" key="2">
    <source>
        <dbReference type="ARBA" id="ARBA00023125"/>
    </source>
</evidence>
<dbReference type="PANTHER" id="PTHR43280">
    <property type="entry name" value="ARAC-FAMILY TRANSCRIPTIONAL REGULATOR"/>
    <property type="match status" value="1"/>
</dbReference>
<organism evidence="5 6">
    <name type="scientific">Candidatus Cellulosilyticum pullistercoris</name>
    <dbReference type="NCBI Taxonomy" id="2838521"/>
    <lineage>
        <taxon>Bacteria</taxon>
        <taxon>Bacillati</taxon>
        <taxon>Bacillota</taxon>
        <taxon>Clostridia</taxon>
        <taxon>Lachnospirales</taxon>
        <taxon>Cellulosilyticaceae</taxon>
        <taxon>Cellulosilyticum</taxon>
    </lineage>
</organism>
<name>A0A9E2KAK7_9FIRM</name>
<accession>A0A9E2KAK7</accession>
<dbReference type="InterPro" id="IPR003313">
    <property type="entry name" value="AraC-bd"/>
</dbReference>
<dbReference type="Pfam" id="PF02311">
    <property type="entry name" value="AraC_binding"/>
    <property type="match status" value="1"/>
</dbReference>
<feature type="domain" description="HTH araC/xylS-type" evidence="4">
    <location>
        <begin position="175"/>
        <end position="273"/>
    </location>
</feature>
<dbReference type="GO" id="GO:0043565">
    <property type="term" value="F:sequence-specific DNA binding"/>
    <property type="evidence" value="ECO:0007669"/>
    <property type="project" value="InterPro"/>
</dbReference>
<dbReference type="Proteomes" id="UP000824229">
    <property type="component" value="Unassembled WGS sequence"/>
</dbReference>
<reference evidence="5" key="2">
    <citation type="submission" date="2021-04" db="EMBL/GenBank/DDBJ databases">
        <authorList>
            <person name="Gilroy R."/>
        </authorList>
    </citation>
    <scope>NUCLEOTIDE SEQUENCE</scope>
    <source>
        <strain evidence="5">B5-657</strain>
    </source>
</reference>
<dbReference type="InterPro" id="IPR018062">
    <property type="entry name" value="HTH_AraC-typ_CS"/>
</dbReference>
<evidence type="ECO:0000313" key="6">
    <source>
        <dbReference type="Proteomes" id="UP000824229"/>
    </source>
</evidence>
<dbReference type="GO" id="GO:0003700">
    <property type="term" value="F:DNA-binding transcription factor activity"/>
    <property type="evidence" value="ECO:0007669"/>
    <property type="project" value="InterPro"/>
</dbReference>
<dbReference type="InterPro" id="IPR018060">
    <property type="entry name" value="HTH_AraC"/>
</dbReference>
<dbReference type="SUPFAM" id="SSF46689">
    <property type="entry name" value="Homeodomain-like"/>
    <property type="match status" value="2"/>
</dbReference>
<dbReference type="PRINTS" id="PR00032">
    <property type="entry name" value="HTHARAC"/>
</dbReference>
<evidence type="ECO:0000259" key="4">
    <source>
        <dbReference type="PROSITE" id="PS01124"/>
    </source>
</evidence>
<evidence type="ECO:0000256" key="1">
    <source>
        <dbReference type="ARBA" id="ARBA00023015"/>
    </source>
</evidence>
<proteinExistence type="predicted"/>
<dbReference type="Pfam" id="PF12833">
    <property type="entry name" value="HTH_18"/>
    <property type="match status" value="1"/>
</dbReference>
<evidence type="ECO:0000313" key="5">
    <source>
        <dbReference type="EMBL" id="MBU3803158.1"/>
    </source>
</evidence>
<dbReference type="SMART" id="SM00342">
    <property type="entry name" value="HTH_ARAC"/>
    <property type="match status" value="1"/>
</dbReference>
<dbReference type="AlphaFoldDB" id="A0A9E2KAK7"/>
<dbReference type="InterPro" id="IPR037923">
    <property type="entry name" value="HTH-like"/>
</dbReference>
<dbReference type="PROSITE" id="PS00041">
    <property type="entry name" value="HTH_ARAC_FAMILY_1"/>
    <property type="match status" value="1"/>
</dbReference>
<reference evidence="5" key="1">
    <citation type="journal article" date="2021" name="PeerJ">
        <title>Extensive microbial diversity within the chicken gut microbiome revealed by metagenomics and culture.</title>
        <authorList>
            <person name="Gilroy R."/>
            <person name="Ravi A."/>
            <person name="Getino M."/>
            <person name="Pursley I."/>
            <person name="Horton D.L."/>
            <person name="Alikhan N.F."/>
            <person name="Baker D."/>
            <person name="Gharbi K."/>
            <person name="Hall N."/>
            <person name="Watson M."/>
            <person name="Adriaenssens E.M."/>
            <person name="Foster-Nyarko E."/>
            <person name="Jarju S."/>
            <person name="Secka A."/>
            <person name="Antonio M."/>
            <person name="Oren A."/>
            <person name="Chaudhuri R.R."/>
            <person name="La Ragione R."/>
            <person name="Hildebrand F."/>
            <person name="Pallen M.J."/>
        </authorList>
    </citation>
    <scope>NUCLEOTIDE SEQUENCE</scope>
    <source>
        <strain evidence="5">B5-657</strain>
    </source>
</reference>
<protein>
    <submittedName>
        <fullName evidence="5">AraC family transcriptional regulator</fullName>
    </submittedName>
</protein>
<dbReference type="EMBL" id="JAHLFQ010000004">
    <property type="protein sequence ID" value="MBU3803158.1"/>
    <property type="molecule type" value="Genomic_DNA"/>
</dbReference>
<dbReference type="SUPFAM" id="SSF51215">
    <property type="entry name" value="Regulatory protein AraC"/>
    <property type="match status" value="1"/>
</dbReference>
<comment type="caution">
    <text evidence="5">The sequence shown here is derived from an EMBL/GenBank/DDBJ whole genome shotgun (WGS) entry which is preliminary data.</text>
</comment>
<gene>
    <name evidence="5" type="ORF">H9872_00140</name>
</gene>
<dbReference type="Gene3D" id="1.10.10.60">
    <property type="entry name" value="Homeodomain-like"/>
    <property type="match status" value="2"/>
</dbReference>
<evidence type="ECO:0000256" key="3">
    <source>
        <dbReference type="ARBA" id="ARBA00023163"/>
    </source>
</evidence>
<keyword evidence="2" id="KW-0238">DNA-binding</keyword>
<keyword evidence="1" id="KW-0805">Transcription regulation</keyword>
<dbReference type="InterPro" id="IPR009057">
    <property type="entry name" value="Homeodomain-like_sf"/>
</dbReference>